<sequence length="147" mass="16186">FVRDAEPSLAAGISARLAASKAQRLLSHIDTTTASLVVLCSAISATDAENAEDVIDQAQESATTAIKEADVLLQKLDDLSESSIDLRPPVPTRPAERIKINLRPFDEHEPGLWFDLLEAQFRVAGFEDEHTRFAHLIRFLSDAVSYQ</sequence>
<accession>A0A7D9KKZ5</accession>
<reference evidence="1" key="1">
    <citation type="submission" date="2020-04" db="EMBL/GenBank/DDBJ databases">
        <authorList>
            <person name="Alioto T."/>
            <person name="Alioto T."/>
            <person name="Gomez Garrido J."/>
        </authorList>
    </citation>
    <scope>NUCLEOTIDE SEQUENCE</scope>
    <source>
        <strain evidence="1">A484AB</strain>
    </source>
</reference>
<feature type="non-terminal residue" evidence="1">
    <location>
        <position position="1"/>
    </location>
</feature>
<feature type="non-terminal residue" evidence="1">
    <location>
        <position position="147"/>
    </location>
</feature>
<proteinExistence type="predicted"/>
<dbReference type="Proteomes" id="UP001152795">
    <property type="component" value="Unassembled WGS sequence"/>
</dbReference>
<comment type="caution">
    <text evidence="1">The sequence shown here is derived from an EMBL/GenBank/DDBJ whole genome shotgun (WGS) entry which is preliminary data.</text>
</comment>
<name>A0A7D9KKZ5_PARCT</name>
<evidence type="ECO:0000313" key="2">
    <source>
        <dbReference type="Proteomes" id="UP001152795"/>
    </source>
</evidence>
<keyword evidence="2" id="KW-1185">Reference proteome</keyword>
<evidence type="ECO:0000313" key="1">
    <source>
        <dbReference type="EMBL" id="CAB4046233.1"/>
    </source>
</evidence>
<dbReference type="AlphaFoldDB" id="A0A7D9KKZ5"/>
<protein>
    <submittedName>
        <fullName evidence="1">Uncharacterized protein</fullName>
    </submittedName>
</protein>
<gene>
    <name evidence="1" type="ORF">PACLA_8A046222</name>
</gene>
<dbReference type="EMBL" id="CACRXK020047983">
    <property type="protein sequence ID" value="CAB4046233.1"/>
    <property type="molecule type" value="Genomic_DNA"/>
</dbReference>
<organism evidence="1 2">
    <name type="scientific">Paramuricea clavata</name>
    <name type="common">Red gorgonian</name>
    <name type="synonym">Violescent sea-whip</name>
    <dbReference type="NCBI Taxonomy" id="317549"/>
    <lineage>
        <taxon>Eukaryota</taxon>
        <taxon>Metazoa</taxon>
        <taxon>Cnidaria</taxon>
        <taxon>Anthozoa</taxon>
        <taxon>Octocorallia</taxon>
        <taxon>Malacalcyonacea</taxon>
        <taxon>Plexauridae</taxon>
        <taxon>Paramuricea</taxon>
    </lineage>
</organism>